<evidence type="ECO:0000313" key="1">
    <source>
        <dbReference type="EMBL" id="VDN93671.1"/>
    </source>
</evidence>
<protein>
    <submittedName>
        <fullName evidence="3">SHSP domain-containing protein</fullName>
    </submittedName>
</protein>
<evidence type="ECO:0000313" key="3">
    <source>
        <dbReference type="WBParaSite" id="BPAG_0001252301-mRNA-1"/>
    </source>
</evidence>
<reference evidence="3" key="1">
    <citation type="submission" date="2017-02" db="UniProtKB">
        <authorList>
            <consortium name="WormBaseParasite"/>
        </authorList>
    </citation>
    <scope>IDENTIFICATION</scope>
</reference>
<dbReference type="AlphaFoldDB" id="A0A0N4TUP1"/>
<reference evidence="1 2" key="2">
    <citation type="submission" date="2018-11" db="EMBL/GenBank/DDBJ databases">
        <authorList>
            <consortium name="Pathogen Informatics"/>
        </authorList>
    </citation>
    <scope>NUCLEOTIDE SEQUENCE [LARGE SCALE GENOMIC DNA]</scope>
</reference>
<gene>
    <name evidence="1" type="ORF">BPAG_LOCUS12485</name>
</gene>
<dbReference type="EMBL" id="UZAD01013297">
    <property type="protein sequence ID" value="VDN93671.1"/>
    <property type="molecule type" value="Genomic_DNA"/>
</dbReference>
<dbReference type="WBParaSite" id="BPAG_0001252301-mRNA-1">
    <property type="protein sequence ID" value="BPAG_0001252301-mRNA-1"/>
    <property type="gene ID" value="BPAG_0001252301"/>
</dbReference>
<proteinExistence type="predicted"/>
<sequence>MVYFTAIILHSDSGIGSMDFRNKCHTLVDSAFNYSVAALVPQDHKQRRNIRLEGDVMTDFNQPDGKMAYDFHEMLQRNNEIANDVRYEPNTITANIDSEVECDWNSPSSYFELNNSASLESRIYEAGHILKQTMELRDPHLIRDRRGHLQVRI</sequence>
<keyword evidence="2" id="KW-1185">Reference proteome</keyword>
<name>A0A0N4TUP1_BRUPA</name>
<dbReference type="Proteomes" id="UP000278627">
    <property type="component" value="Unassembled WGS sequence"/>
</dbReference>
<organism evidence="3">
    <name type="scientific">Brugia pahangi</name>
    <name type="common">Filarial nematode worm</name>
    <dbReference type="NCBI Taxonomy" id="6280"/>
    <lineage>
        <taxon>Eukaryota</taxon>
        <taxon>Metazoa</taxon>
        <taxon>Ecdysozoa</taxon>
        <taxon>Nematoda</taxon>
        <taxon>Chromadorea</taxon>
        <taxon>Rhabditida</taxon>
        <taxon>Spirurina</taxon>
        <taxon>Spiruromorpha</taxon>
        <taxon>Filarioidea</taxon>
        <taxon>Onchocercidae</taxon>
        <taxon>Brugia</taxon>
    </lineage>
</organism>
<evidence type="ECO:0000313" key="2">
    <source>
        <dbReference type="Proteomes" id="UP000278627"/>
    </source>
</evidence>
<dbReference type="STRING" id="6280.A0A0N4TUP1"/>
<accession>A0A0N4TUP1</accession>